<dbReference type="Pfam" id="PF04542">
    <property type="entry name" value="Sigma70_r2"/>
    <property type="match status" value="1"/>
</dbReference>
<evidence type="ECO:0000256" key="3">
    <source>
        <dbReference type="ARBA" id="ARBA00023082"/>
    </source>
</evidence>
<dbReference type="Proteomes" id="UP000664382">
    <property type="component" value="Unassembled WGS sequence"/>
</dbReference>
<evidence type="ECO:0000256" key="4">
    <source>
        <dbReference type="ARBA" id="ARBA00023125"/>
    </source>
</evidence>
<name>A0A939S676_9MICO</name>
<dbReference type="InterPro" id="IPR039425">
    <property type="entry name" value="RNA_pol_sigma-70-like"/>
</dbReference>
<keyword evidence="9" id="KW-1185">Reference proteome</keyword>
<evidence type="ECO:0000313" key="9">
    <source>
        <dbReference type="Proteomes" id="UP000664382"/>
    </source>
</evidence>
<evidence type="ECO:0000256" key="2">
    <source>
        <dbReference type="ARBA" id="ARBA00023015"/>
    </source>
</evidence>
<dbReference type="AlphaFoldDB" id="A0A939S676"/>
<evidence type="ECO:0000313" key="8">
    <source>
        <dbReference type="EMBL" id="MBO1902079.1"/>
    </source>
</evidence>
<keyword evidence="2" id="KW-0805">Transcription regulation</keyword>
<dbReference type="RefSeq" id="WP_208097848.1">
    <property type="nucleotide sequence ID" value="NZ_JAGDYM010000010.1"/>
</dbReference>
<dbReference type="GO" id="GO:0006352">
    <property type="term" value="P:DNA-templated transcription initiation"/>
    <property type="evidence" value="ECO:0007669"/>
    <property type="project" value="InterPro"/>
</dbReference>
<dbReference type="InterPro" id="IPR014284">
    <property type="entry name" value="RNA_pol_sigma-70_dom"/>
</dbReference>
<accession>A0A939S676</accession>
<dbReference type="InterPro" id="IPR013325">
    <property type="entry name" value="RNA_pol_sigma_r2"/>
</dbReference>
<feature type="domain" description="RNA polymerase sigma-70 region 2" evidence="6">
    <location>
        <begin position="24"/>
        <end position="93"/>
    </location>
</feature>
<dbReference type="InterPro" id="IPR036388">
    <property type="entry name" value="WH-like_DNA-bd_sf"/>
</dbReference>
<sequence length="185" mass="20844">MRDADDGELVEVLAEGSERALATIYERHRRPVYAQAYAVLAARADAEEVLQDTFLTLWQKRRQIRLVGGSTLPWLLVTARHLSRNRRRSRARRAAVALPEEVPDLAGDPAALVARRELAAVLEEASARLEPLDREILQLCLIEGMSYREAAARLESTHATVRNRLSRARKSVRLRLESEIERGSG</sequence>
<dbReference type="EMBL" id="JAGDYM010000010">
    <property type="protein sequence ID" value="MBO1902079.1"/>
    <property type="molecule type" value="Genomic_DNA"/>
</dbReference>
<dbReference type="InterPro" id="IPR013249">
    <property type="entry name" value="RNA_pol_sigma70_r4_t2"/>
</dbReference>
<feature type="domain" description="RNA polymerase sigma factor 70 region 4 type 2" evidence="7">
    <location>
        <begin position="122"/>
        <end position="171"/>
    </location>
</feature>
<dbReference type="Pfam" id="PF08281">
    <property type="entry name" value="Sigma70_r4_2"/>
    <property type="match status" value="1"/>
</dbReference>
<keyword evidence="4" id="KW-0238">DNA-binding</keyword>
<reference evidence="8" key="1">
    <citation type="submission" date="2021-03" db="EMBL/GenBank/DDBJ databases">
        <title>Leucobacter chromiisoli sp. nov., isolated from chromium-containing soil of chemical plant.</title>
        <authorList>
            <person name="Xu Z."/>
        </authorList>
    </citation>
    <scope>NUCLEOTIDE SEQUENCE</scope>
    <source>
        <strain evidence="8">S27</strain>
    </source>
</reference>
<dbReference type="SUPFAM" id="SSF88946">
    <property type="entry name" value="Sigma2 domain of RNA polymerase sigma factors"/>
    <property type="match status" value="1"/>
</dbReference>
<dbReference type="Gene3D" id="1.10.10.10">
    <property type="entry name" value="Winged helix-like DNA-binding domain superfamily/Winged helix DNA-binding domain"/>
    <property type="match status" value="1"/>
</dbReference>
<keyword evidence="3" id="KW-0731">Sigma factor</keyword>
<evidence type="ECO:0000259" key="6">
    <source>
        <dbReference type="Pfam" id="PF04542"/>
    </source>
</evidence>
<dbReference type="InterPro" id="IPR013324">
    <property type="entry name" value="RNA_pol_sigma_r3/r4-like"/>
</dbReference>
<dbReference type="NCBIfam" id="TIGR02937">
    <property type="entry name" value="sigma70-ECF"/>
    <property type="match status" value="1"/>
</dbReference>
<comment type="caution">
    <text evidence="8">The sequence shown here is derived from an EMBL/GenBank/DDBJ whole genome shotgun (WGS) entry which is preliminary data.</text>
</comment>
<proteinExistence type="inferred from homology"/>
<dbReference type="PANTHER" id="PTHR43133">
    <property type="entry name" value="RNA POLYMERASE ECF-TYPE SIGMA FACTO"/>
    <property type="match status" value="1"/>
</dbReference>
<gene>
    <name evidence="8" type="ORF">J4H92_08985</name>
</gene>
<dbReference type="PANTHER" id="PTHR43133:SF8">
    <property type="entry name" value="RNA POLYMERASE SIGMA FACTOR HI_1459-RELATED"/>
    <property type="match status" value="1"/>
</dbReference>
<dbReference type="GO" id="GO:0003677">
    <property type="term" value="F:DNA binding"/>
    <property type="evidence" value="ECO:0007669"/>
    <property type="project" value="UniProtKB-KW"/>
</dbReference>
<dbReference type="SUPFAM" id="SSF88659">
    <property type="entry name" value="Sigma3 and sigma4 domains of RNA polymerase sigma factors"/>
    <property type="match status" value="1"/>
</dbReference>
<dbReference type="Gene3D" id="1.10.1740.10">
    <property type="match status" value="1"/>
</dbReference>
<dbReference type="InterPro" id="IPR007627">
    <property type="entry name" value="RNA_pol_sigma70_r2"/>
</dbReference>
<dbReference type="GO" id="GO:0016987">
    <property type="term" value="F:sigma factor activity"/>
    <property type="evidence" value="ECO:0007669"/>
    <property type="project" value="UniProtKB-KW"/>
</dbReference>
<evidence type="ECO:0000256" key="1">
    <source>
        <dbReference type="ARBA" id="ARBA00010641"/>
    </source>
</evidence>
<evidence type="ECO:0000259" key="7">
    <source>
        <dbReference type="Pfam" id="PF08281"/>
    </source>
</evidence>
<keyword evidence="5" id="KW-0804">Transcription</keyword>
<organism evidence="8 9">
    <name type="scientific">Leucobacter weissii</name>
    <dbReference type="NCBI Taxonomy" id="1983706"/>
    <lineage>
        <taxon>Bacteria</taxon>
        <taxon>Bacillati</taxon>
        <taxon>Actinomycetota</taxon>
        <taxon>Actinomycetes</taxon>
        <taxon>Micrococcales</taxon>
        <taxon>Microbacteriaceae</taxon>
        <taxon>Leucobacter</taxon>
    </lineage>
</organism>
<comment type="similarity">
    <text evidence="1">Belongs to the sigma-70 factor family. ECF subfamily.</text>
</comment>
<protein>
    <submittedName>
        <fullName evidence="8">RNA polymerase sigma factor</fullName>
    </submittedName>
</protein>
<evidence type="ECO:0000256" key="5">
    <source>
        <dbReference type="ARBA" id="ARBA00023163"/>
    </source>
</evidence>